<dbReference type="InterPro" id="IPR002018">
    <property type="entry name" value="CarbesteraseB"/>
</dbReference>
<protein>
    <submittedName>
        <fullName evidence="5">Para-nitrobenzyl esterase</fullName>
    </submittedName>
</protein>
<feature type="transmembrane region" description="Helical" evidence="3">
    <location>
        <begin position="188"/>
        <end position="210"/>
    </location>
</feature>
<dbReference type="Pfam" id="PF00135">
    <property type="entry name" value="COesterase"/>
    <property type="match status" value="2"/>
</dbReference>
<comment type="caution">
    <text evidence="5">The sequence shown here is derived from an EMBL/GenBank/DDBJ whole genome shotgun (WGS) entry which is preliminary data.</text>
</comment>
<evidence type="ECO:0000256" key="1">
    <source>
        <dbReference type="ARBA" id="ARBA00005964"/>
    </source>
</evidence>
<reference evidence="5" key="1">
    <citation type="submission" date="2023-01" db="EMBL/GenBank/DDBJ databases">
        <title>The growth and conidiation of Purpureocillium lavendulum are regulated by nitrogen source and histone H3K14 acetylation.</title>
        <authorList>
            <person name="Tang P."/>
            <person name="Han J."/>
            <person name="Zhang C."/>
            <person name="Tang P."/>
            <person name="Qi F."/>
            <person name="Zhang K."/>
            <person name="Liang L."/>
        </authorList>
    </citation>
    <scope>NUCLEOTIDE SEQUENCE</scope>
    <source>
        <strain evidence="5">YMF1.00683</strain>
    </source>
</reference>
<dbReference type="PANTHER" id="PTHR43918:SF4">
    <property type="entry name" value="CARBOXYLIC ESTER HYDROLASE"/>
    <property type="match status" value="1"/>
</dbReference>
<comment type="similarity">
    <text evidence="1">Belongs to the type-B carboxylesterase/lipase family.</text>
</comment>
<feature type="transmembrane region" description="Helical" evidence="3">
    <location>
        <begin position="275"/>
        <end position="292"/>
    </location>
</feature>
<accession>A0AB34G0L9</accession>
<feature type="transmembrane region" description="Helical" evidence="3">
    <location>
        <begin position="243"/>
        <end position="263"/>
    </location>
</feature>
<dbReference type="SUPFAM" id="SSF53474">
    <property type="entry name" value="alpha/beta-Hydrolases"/>
    <property type="match status" value="1"/>
</dbReference>
<dbReference type="EMBL" id="JAQHRD010000002">
    <property type="protein sequence ID" value="KAJ6444935.1"/>
    <property type="molecule type" value="Genomic_DNA"/>
</dbReference>
<name>A0AB34G0L9_9HYPO</name>
<gene>
    <name evidence="5" type="ORF">O9K51_03337</name>
</gene>
<dbReference type="AlphaFoldDB" id="A0AB34G0L9"/>
<feature type="domain" description="Carboxylesterase type B" evidence="4">
    <location>
        <begin position="493"/>
        <end position="742"/>
    </location>
</feature>
<dbReference type="Proteomes" id="UP001163105">
    <property type="component" value="Unassembled WGS sequence"/>
</dbReference>
<keyword evidence="3" id="KW-0472">Membrane</keyword>
<dbReference type="InterPro" id="IPR050654">
    <property type="entry name" value="AChE-related_enzymes"/>
</dbReference>
<evidence type="ECO:0000313" key="5">
    <source>
        <dbReference type="EMBL" id="KAJ6444935.1"/>
    </source>
</evidence>
<organism evidence="5 6">
    <name type="scientific">Purpureocillium lavendulum</name>
    <dbReference type="NCBI Taxonomy" id="1247861"/>
    <lineage>
        <taxon>Eukaryota</taxon>
        <taxon>Fungi</taxon>
        <taxon>Dikarya</taxon>
        <taxon>Ascomycota</taxon>
        <taxon>Pezizomycotina</taxon>
        <taxon>Sordariomycetes</taxon>
        <taxon>Hypocreomycetidae</taxon>
        <taxon>Hypocreales</taxon>
        <taxon>Ophiocordycipitaceae</taxon>
        <taxon>Purpureocillium</taxon>
    </lineage>
</organism>
<proteinExistence type="inferred from homology"/>
<dbReference type="InterPro" id="IPR029058">
    <property type="entry name" value="AB_hydrolase_fold"/>
</dbReference>
<dbReference type="Gene3D" id="1.20.58.340">
    <property type="entry name" value="Magnesium transport protein CorA, transmembrane region"/>
    <property type="match status" value="1"/>
</dbReference>
<keyword evidence="6" id="KW-1185">Reference proteome</keyword>
<dbReference type="GO" id="GO:0052689">
    <property type="term" value="F:carboxylic ester hydrolase activity"/>
    <property type="evidence" value="ECO:0007669"/>
    <property type="project" value="TreeGrafter"/>
</dbReference>
<evidence type="ECO:0000256" key="2">
    <source>
        <dbReference type="ARBA" id="ARBA00022801"/>
    </source>
</evidence>
<dbReference type="PANTHER" id="PTHR43918">
    <property type="entry name" value="ACETYLCHOLINESTERASE"/>
    <property type="match status" value="1"/>
</dbReference>
<dbReference type="Gene3D" id="3.40.50.1820">
    <property type="entry name" value="alpha/beta hydrolase"/>
    <property type="match status" value="1"/>
</dbReference>
<evidence type="ECO:0000259" key="4">
    <source>
        <dbReference type="Pfam" id="PF00135"/>
    </source>
</evidence>
<evidence type="ECO:0000256" key="3">
    <source>
        <dbReference type="SAM" id="Phobius"/>
    </source>
</evidence>
<feature type="domain" description="Carboxylesterase type B" evidence="4">
    <location>
        <begin position="336"/>
        <end position="491"/>
    </location>
</feature>
<evidence type="ECO:0000313" key="6">
    <source>
        <dbReference type="Proteomes" id="UP001163105"/>
    </source>
</evidence>
<keyword evidence="2" id="KW-0378">Hydrolase</keyword>
<sequence length="801" mass="85713">MKPPPPVPSKTPGLKLKNKIWRAINRLFSPSNRDWEDVLVDPYLLLNMAFGTWYQLVDEKAWEVLDLARASEKTVFEEAAALEGRAFASLTINYHHIHAVAKEALHMIEGVDAVLRSLASATQAHAEMDARDTTVWKAAHDALQHRAEMFFSTRLRLASIDQRLKNCINLAFNIRTMRDSMVMREDSYVMKSLAVLGMVFLPISTVSSIFGTQFFGTASGADASSEGSSSSSKPSTFVTEQFWIFWSIVLPIMIGLLLGWALWIKRSITMASFSLKSLSLALCTLLPAATVAQCKPLPRPTVAIDSGAVAGTATAVVLSPPSSSSTSTSTSSAAATVVVDKFLGIPYGAPPVRFAPPQPAPAWHGTYDASRFTATCVQKFDGPPAARNLTIGLFNTPPPPGDEAEDCLSVNVWTPRGASAGSKAVLLWFFGGGFSFGSGALPLHDGTLLAAEQDVVVVTFNYRTNVFGFPGDASIPLGERNLGFLDQRLALDAGGGSVDALLGAPPKGGLPFAGAIMQSGQSSILVPNNDTAVSWAKLAAKLGCPPRGAVECLRKVPARKIKDTAERERLTFSPQPDGVTWAPKERLDRINSAQPGNSSFARVPILIGSTTDEGRTFMVGQNDTAKVLGFVPKKMAEQILAAYPIGSPGIRTPNDQVTAIYGDMSFHCPAKVVAEDSAAAGIPTWRYVYNASFPNARFFPGSAYHSTEIAMVFGTYPREGATGPQEALSRAMRTAWADFAKDPSKGPGGGKQPQAPDVVVFGNGDAAEVKTVKPEVVDKRCALFKPIIDQLTGVKPGPSRH</sequence>
<keyword evidence="3" id="KW-0812">Transmembrane</keyword>
<keyword evidence="3" id="KW-1133">Transmembrane helix</keyword>